<name>A0A1R3V5B6_9HYPH</name>
<accession>A0A1R3V5B6</accession>
<proteinExistence type="predicted"/>
<evidence type="ECO:0000313" key="1">
    <source>
        <dbReference type="EMBL" id="SIT55103.1"/>
    </source>
</evidence>
<organism evidence="1 2">
    <name type="scientific">Mesorhizobium prunaredense</name>
    <dbReference type="NCBI Taxonomy" id="1631249"/>
    <lineage>
        <taxon>Bacteria</taxon>
        <taxon>Pseudomonadati</taxon>
        <taxon>Pseudomonadota</taxon>
        <taxon>Alphaproteobacteria</taxon>
        <taxon>Hyphomicrobiales</taxon>
        <taxon>Phyllobacteriaceae</taxon>
        <taxon>Mesorhizobium</taxon>
    </lineage>
</organism>
<reference evidence="2" key="1">
    <citation type="submission" date="2017-01" db="EMBL/GenBank/DDBJ databases">
        <authorList>
            <person name="Brunel B."/>
        </authorList>
    </citation>
    <scope>NUCLEOTIDE SEQUENCE [LARGE SCALE GENOMIC DNA]</scope>
</reference>
<protein>
    <submittedName>
        <fullName evidence="1">Uncharacterized protein</fullName>
    </submittedName>
</protein>
<dbReference type="AlphaFoldDB" id="A0A1R3V5B6"/>
<dbReference type="EMBL" id="FTPD01000013">
    <property type="protein sequence ID" value="SIT55103.1"/>
    <property type="molecule type" value="Genomic_DNA"/>
</dbReference>
<dbReference type="STRING" id="1631249.BQ8794_200106"/>
<keyword evidence="2" id="KW-1185">Reference proteome</keyword>
<dbReference type="Proteomes" id="UP000188388">
    <property type="component" value="Unassembled WGS sequence"/>
</dbReference>
<evidence type="ECO:0000313" key="2">
    <source>
        <dbReference type="Proteomes" id="UP000188388"/>
    </source>
</evidence>
<gene>
    <name evidence="1" type="ORF">BQ8794_200106</name>
</gene>
<sequence>MRGVKGSDALDKLAGENANRY</sequence>